<geneLocation type="plasmid" evidence="3">
    <name>pZZM403</name>
</geneLocation>
<keyword evidence="3" id="KW-0614">Plasmid</keyword>
<reference evidence="3" key="1">
    <citation type="submission" date="2010-01" db="EMBL/GenBank/DDBJ databases">
        <title>Complete sequence of plasmid3 of Zymomonas mobilis subsp. mobilis ZM4.</title>
        <authorList>
            <consortium name="US DOE Joint Genome Institute"/>
            <person name="Lucas S."/>
            <person name="Copeland A."/>
            <person name="Lapidus A."/>
            <person name="Glavina del Rio T."/>
            <person name="Tice H."/>
            <person name="Bruce D."/>
            <person name="Goodwin L."/>
            <person name="Pitluck S."/>
            <person name="Balakireva M."/>
            <person name="Brettin T."/>
            <person name="Detter J.C."/>
            <person name="Han C."/>
            <person name="Larimer F."/>
            <person name="Land M."/>
            <person name="Hauser L."/>
            <person name="Kyrpides N."/>
            <person name="Mikhailova N."/>
            <person name="Pappas K."/>
        </authorList>
    </citation>
    <scope>NUCLEOTIDE SEQUENCE [LARGE SCALE GENOMIC DNA]</scope>
    <source>
        <strain evidence="3">ZM4</strain>
        <plasmid evidence="3">pZZM403</plasmid>
    </source>
</reference>
<proteinExistence type="predicted"/>
<name>A0A806CE08_ZYMMO</name>
<evidence type="ECO:0000256" key="1">
    <source>
        <dbReference type="SAM" id="SignalP"/>
    </source>
</evidence>
<dbReference type="RefSeq" id="WP_012482071.1">
    <property type="nucleotide sequence ID" value="NC_013786.1"/>
</dbReference>
<feature type="signal peptide" evidence="1">
    <location>
        <begin position="1"/>
        <end position="22"/>
    </location>
</feature>
<sequence length="281" mass="32341">MRILARFIALIIALLIASSAQAEKGIFYQPQEKDSHMSAETWERIWNRLHHKGFDTVYIQWTSYGSNDFGGAKGWLRRNLALAQGAGINLVVGLYLDPDYGKPATPPLDPSSFEAYWKAQIGNSIAQWHHIKNEWNIPVKAVYLPMELDDIQFMDPIRRDILSSLLKAASHSIDKPIHISAFGNGRMSPYLWNRWLNDLNAFGIRTWWQDGNGIKKLDPFILKEYQQNLDCKIGIIQEIFIQKSKENEPFLAEGNKEIPKPIPCHPNALFSLRYLMPEFFK</sequence>
<protein>
    <recommendedName>
        <fullName evidence="2">DUF4434 domain-containing protein</fullName>
    </recommendedName>
</protein>
<evidence type="ECO:0000259" key="2">
    <source>
        <dbReference type="Pfam" id="PF14488"/>
    </source>
</evidence>
<dbReference type="AlphaFoldDB" id="A0A806CE08"/>
<feature type="chain" id="PRO_5032306447" description="DUF4434 domain-containing protein" evidence="1">
    <location>
        <begin position="23"/>
        <end position="281"/>
    </location>
</feature>
<dbReference type="EMBL" id="CP001883">
    <property type="protein sequence ID" value="ADC33875.1"/>
    <property type="molecule type" value="Genomic_DNA"/>
</dbReference>
<keyword evidence="1" id="KW-0732">Signal</keyword>
<accession>A0A806CE08</accession>
<dbReference type="GeneID" id="79905394"/>
<feature type="domain" description="DUF4434" evidence="2">
    <location>
        <begin position="24"/>
        <end position="231"/>
    </location>
</feature>
<dbReference type="Gene3D" id="3.20.20.80">
    <property type="entry name" value="Glycosidases"/>
    <property type="match status" value="1"/>
</dbReference>
<evidence type="ECO:0000313" key="3">
    <source>
        <dbReference type="EMBL" id="ADC33875.1"/>
    </source>
</evidence>
<dbReference type="InterPro" id="IPR027849">
    <property type="entry name" value="DUF4434"/>
</dbReference>
<dbReference type="Pfam" id="PF14488">
    <property type="entry name" value="DUF4434"/>
    <property type="match status" value="1"/>
</dbReference>
<gene>
    <name evidence="3" type="ORF">ZZM4_0104</name>
</gene>
<dbReference type="NCBIfam" id="NF007404">
    <property type="entry name" value="PRK09936.1"/>
    <property type="match status" value="1"/>
</dbReference>
<organism evidence="3">
    <name type="scientific">Zymomonas mobilis subsp. mobilis (strain ATCC 31821 / ZM4 / CP4)</name>
    <dbReference type="NCBI Taxonomy" id="264203"/>
    <lineage>
        <taxon>Bacteria</taxon>
        <taxon>Pseudomonadati</taxon>
        <taxon>Pseudomonadota</taxon>
        <taxon>Alphaproteobacteria</taxon>
        <taxon>Sphingomonadales</taxon>
        <taxon>Zymomonadaceae</taxon>
        <taxon>Zymomonas</taxon>
    </lineage>
</organism>